<keyword evidence="5 9" id="KW-0560">Oxidoreductase</keyword>
<dbReference type="InterPro" id="IPR050479">
    <property type="entry name" value="CYP11_CYP27_families"/>
</dbReference>
<dbReference type="AlphaFoldDB" id="A0A9P0AX07"/>
<dbReference type="PRINTS" id="PR00385">
    <property type="entry name" value="P450"/>
</dbReference>
<evidence type="ECO:0000256" key="6">
    <source>
        <dbReference type="ARBA" id="ARBA00023004"/>
    </source>
</evidence>
<feature type="binding site" description="axial binding residue" evidence="8">
    <location>
        <position position="480"/>
    </location>
    <ligand>
        <name>heme</name>
        <dbReference type="ChEBI" id="CHEBI:30413"/>
    </ligand>
    <ligandPart>
        <name>Fe</name>
        <dbReference type="ChEBI" id="CHEBI:18248"/>
    </ligandPart>
</feature>
<organism evidence="10 11">
    <name type="scientific">Brassicogethes aeneus</name>
    <name type="common">Rape pollen beetle</name>
    <name type="synonym">Meligethes aeneus</name>
    <dbReference type="NCBI Taxonomy" id="1431903"/>
    <lineage>
        <taxon>Eukaryota</taxon>
        <taxon>Metazoa</taxon>
        <taxon>Ecdysozoa</taxon>
        <taxon>Arthropoda</taxon>
        <taxon>Hexapoda</taxon>
        <taxon>Insecta</taxon>
        <taxon>Pterygota</taxon>
        <taxon>Neoptera</taxon>
        <taxon>Endopterygota</taxon>
        <taxon>Coleoptera</taxon>
        <taxon>Polyphaga</taxon>
        <taxon>Cucujiformia</taxon>
        <taxon>Nitidulidae</taxon>
        <taxon>Meligethinae</taxon>
        <taxon>Brassicogethes</taxon>
    </lineage>
</organism>
<name>A0A9P0AX07_BRAAE</name>
<keyword evidence="4 8" id="KW-0479">Metal-binding</keyword>
<evidence type="ECO:0000256" key="2">
    <source>
        <dbReference type="ARBA" id="ARBA00010617"/>
    </source>
</evidence>
<comment type="similarity">
    <text evidence="2 9">Belongs to the cytochrome P450 family.</text>
</comment>
<sequence>MLPQRLINLKQSVRLNSTVALTKKEEYYKKQNTSALEVNEKPLGWDQAKPFESIPGPKPLPGIGNIFRFFPGGKYYGLNLLQFQKRLTEEYGSCVMLKGMPGSISEILMTFDPSDIETIFRVEGTWPIRHGMDSFRYYRGAIKKDLFQGVIGLLSLGGEEWAKIRSMVNPLLMQPKIVKQYIGNMNIIADGLLERVNLLAAQNKEMPEDFLMLLHKWALESVAVVAIDERLGCLDPNLPPDSPQNKYVDSVLEMLDLVYYLDILPSMWKYYSTKRWKRFVRLMDYITETNIAYLEKCKEKIEKNPHKSEEDMSVLEKLIKKDKTIALVMIMDMLIAGVDTTGKTMGAALYYLAKNPDKQEILRQEAIRILPSKNTAVTKEMLENAAYLKAVFKETTRIAPIATGTVRKIAKDAVIAGYQVPKGTQVSSAQLFVATSNKFVKRPLEFIPERFLRNEKDSELSYKNMHSFAYLPFGFGPRTCIGKRLANMELEVGLLKLVRNFKFDWPHEDIPFNSKLLYGIDGPLKLHITPLDNKINE</sequence>
<evidence type="ECO:0000313" key="10">
    <source>
        <dbReference type="EMBL" id="CAH0551466.1"/>
    </source>
</evidence>
<comment type="cofactor">
    <cofactor evidence="1 8">
        <name>heme</name>
        <dbReference type="ChEBI" id="CHEBI:30413"/>
    </cofactor>
</comment>
<dbReference type="GO" id="GO:0020037">
    <property type="term" value="F:heme binding"/>
    <property type="evidence" value="ECO:0007669"/>
    <property type="project" value="InterPro"/>
</dbReference>
<evidence type="ECO:0000256" key="8">
    <source>
        <dbReference type="PIRSR" id="PIRSR602401-1"/>
    </source>
</evidence>
<dbReference type="PROSITE" id="PS00086">
    <property type="entry name" value="CYTOCHROME_P450"/>
    <property type="match status" value="1"/>
</dbReference>
<evidence type="ECO:0000256" key="7">
    <source>
        <dbReference type="ARBA" id="ARBA00023033"/>
    </source>
</evidence>
<reference evidence="10" key="1">
    <citation type="submission" date="2021-12" db="EMBL/GenBank/DDBJ databases">
        <authorList>
            <person name="King R."/>
        </authorList>
    </citation>
    <scope>NUCLEOTIDE SEQUENCE</scope>
</reference>
<dbReference type="EMBL" id="OV121133">
    <property type="protein sequence ID" value="CAH0551466.1"/>
    <property type="molecule type" value="Genomic_DNA"/>
</dbReference>
<dbReference type="Proteomes" id="UP001154078">
    <property type="component" value="Chromosome 2"/>
</dbReference>
<gene>
    <name evidence="10" type="ORF">MELIAE_LOCUS4071</name>
</gene>
<dbReference type="GO" id="GO:0004497">
    <property type="term" value="F:monooxygenase activity"/>
    <property type="evidence" value="ECO:0007669"/>
    <property type="project" value="UniProtKB-KW"/>
</dbReference>
<evidence type="ECO:0000256" key="4">
    <source>
        <dbReference type="ARBA" id="ARBA00022723"/>
    </source>
</evidence>
<dbReference type="PANTHER" id="PTHR24279:SF120">
    <property type="entry name" value="CYTOCHROME P450"/>
    <property type="match status" value="1"/>
</dbReference>
<dbReference type="PRINTS" id="PR00463">
    <property type="entry name" value="EP450I"/>
</dbReference>
<dbReference type="Gene3D" id="1.10.630.10">
    <property type="entry name" value="Cytochrome P450"/>
    <property type="match status" value="1"/>
</dbReference>
<dbReference type="InterPro" id="IPR036396">
    <property type="entry name" value="Cyt_P450_sf"/>
</dbReference>
<accession>A0A9P0AX07</accession>
<keyword evidence="3 8" id="KW-0349">Heme</keyword>
<dbReference type="CDD" id="cd11054">
    <property type="entry name" value="CYP24A1-like"/>
    <property type="match status" value="1"/>
</dbReference>
<dbReference type="Pfam" id="PF00067">
    <property type="entry name" value="p450"/>
    <property type="match status" value="1"/>
</dbReference>
<proteinExistence type="inferred from homology"/>
<dbReference type="GO" id="GO:0005506">
    <property type="term" value="F:iron ion binding"/>
    <property type="evidence" value="ECO:0007669"/>
    <property type="project" value="InterPro"/>
</dbReference>
<protein>
    <recommendedName>
        <fullName evidence="12">Cytochrome P450</fullName>
    </recommendedName>
</protein>
<keyword evidence="6 8" id="KW-0408">Iron</keyword>
<dbReference type="SUPFAM" id="SSF48264">
    <property type="entry name" value="Cytochrome P450"/>
    <property type="match status" value="1"/>
</dbReference>
<keyword evidence="11" id="KW-1185">Reference proteome</keyword>
<dbReference type="InterPro" id="IPR002401">
    <property type="entry name" value="Cyt_P450_E_grp-I"/>
</dbReference>
<evidence type="ECO:0000313" key="11">
    <source>
        <dbReference type="Proteomes" id="UP001154078"/>
    </source>
</evidence>
<dbReference type="InterPro" id="IPR017972">
    <property type="entry name" value="Cyt_P450_CS"/>
</dbReference>
<keyword evidence="7 9" id="KW-0503">Monooxygenase</keyword>
<evidence type="ECO:0000256" key="5">
    <source>
        <dbReference type="ARBA" id="ARBA00023002"/>
    </source>
</evidence>
<dbReference type="InterPro" id="IPR001128">
    <property type="entry name" value="Cyt_P450"/>
</dbReference>
<dbReference type="OrthoDB" id="3945418at2759"/>
<dbReference type="GO" id="GO:0016705">
    <property type="term" value="F:oxidoreductase activity, acting on paired donors, with incorporation or reduction of molecular oxygen"/>
    <property type="evidence" value="ECO:0007669"/>
    <property type="project" value="InterPro"/>
</dbReference>
<evidence type="ECO:0000256" key="1">
    <source>
        <dbReference type="ARBA" id="ARBA00001971"/>
    </source>
</evidence>
<evidence type="ECO:0000256" key="3">
    <source>
        <dbReference type="ARBA" id="ARBA00022617"/>
    </source>
</evidence>
<dbReference type="PANTHER" id="PTHR24279">
    <property type="entry name" value="CYTOCHROME P450"/>
    <property type="match status" value="1"/>
</dbReference>
<evidence type="ECO:0008006" key="12">
    <source>
        <dbReference type="Google" id="ProtNLM"/>
    </source>
</evidence>
<dbReference type="FunFam" id="1.10.630.10:FF:000006">
    <property type="entry name" value="Cytochrome P450 302a1, mitochondrial"/>
    <property type="match status" value="1"/>
</dbReference>
<evidence type="ECO:0000256" key="9">
    <source>
        <dbReference type="RuleBase" id="RU000461"/>
    </source>
</evidence>